<accession>A0ACC0JQQ9</accession>
<dbReference type="EMBL" id="CM046108">
    <property type="protein sequence ID" value="KAI8426390.1"/>
    <property type="molecule type" value="Genomic_DNA"/>
</dbReference>
<comment type="caution">
    <text evidence="1">The sequence shown here is derived from an EMBL/GenBank/DDBJ whole genome shotgun (WGS) entry which is preliminary data.</text>
</comment>
<sequence>MLSLKDGVSGQTCPVCKPLEYRRGDNYELDRMPRRDAPRRDVYDGLNQQPVYGKSYGRAADDCMADFTENQRDLRRRADLNKSYVRSRKNTISPEFPPIAGYTGHIPRIKGSEASLSQRYHCAAKRGLELIRLERDKRKEIHHADANIKAILKDHDKKFSYWNWG</sequence>
<dbReference type="Proteomes" id="UP001064048">
    <property type="component" value="Chromosome 8"/>
</dbReference>
<gene>
    <name evidence="1" type="ORF">MSG28_005237</name>
</gene>
<proteinExistence type="predicted"/>
<reference evidence="1 2" key="1">
    <citation type="journal article" date="2022" name="Genome Biol. Evol.">
        <title>The Spruce Budworm Genome: Reconstructing the Evolutionary History of Antifreeze Proteins.</title>
        <authorList>
            <person name="Beliveau C."/>
            <person name="Gagne P."/>
            <person name="Picq S."/>
            <person name="Vernygora O."/>
            <person name="Keeling C.I."/>
            <person name="Pinkney K."/>
            <person name="Doucet D."/>
            <person name="Wen F."/>
            <person name="Johnston J.S."/>
            <person name="Maaroufi H."/>
            <person name="Boyle B."/>
            <person name="Laroche J."/>
            <person name="Dewar K."/>
            <person name="Juretic N."/>
            <person name="Blackburn G."/>
            <person name="Nisole A."/>
            <person name="Brunet B."/>
            <person name="Brandao M."/>
            <person name="Lumley L."/>
            <person name="Duan J."/>
            <person name="Quan G."/>
            <person name="Lucarotti C.J."/>
            <person name="Roe A.D."/>
            <person name="Sperling F.A.H."/>
            <person name="Levesque R.C."/>
            <person name="Cusson M."/>
        </authorList>
    </citation>
    <scope>NUCLEOTIDE SEQUENCE [LARGE SCALE GENOMIC DNA]</scope>
    <source>
        <strain evidence="1">Glfc:IPQL:Cfum</strain>
    </source>
</reference>
<keyword evidence="2" id="KW-1185">Reference proteome</keyword>
<protein>
    <submittedName>
        <fullName evidence="1">Uncharacterized protein</fullName>
    </submittedName>
</protein>
<organism evidence="1 2">
    <name type="scientific">Choristoneura fumiferana</name>
    <name type="common">Spruce budworm moth</name>
    <name type="synonym">Archips fumiferana</name>
    <dbReference type="NCBI Taxonomy" id="7141"/>
    <lineage>
        <taxon>Eukaryota</taxon>
        <taxon>Metazoa</taxon>
        <taxon>Ecdysozoa</taxon>
        <taxon>Arthropoda</taxon>
        <taxon>Hexapoda</taxon>
        <taxon>Insecta</taxon>
        <taxon>Pterygota</taxon>
        <taxon>Neoptera</taxon>
        <taxon>Endopterygota</taxon>
        <taxon>Lepidoptera</taxon>
        <taxon>Glossata</taxon>
        <taxon>Ditrysia</taxon>
        <taxon>Tortricoidea</taxon>
        <taxon>Tortricidae</taxon>
        <taxon>Tortricinae</taxon>
        <taxon>Choristoneura</taxon>
    </lineage>
</organism>
<evidence type="ECO:0000313" key="1">
    <source>
        <dbReference type="EMBL" id="KAI8426390.1"/>
    </source>
</evidence>
<evidence type="ECO:0000313" key="2">
    <source>
        <dbReference type="Proteomes" id="UP001064048"/>
    </source>
</evidence>
<name>A0ACC0JQQ9_CHOFU</name>